<reference evidence="1 2" key="1">
    <citation type="submission" date="2016-10" db="EMBL/GenBank/DDBJ databases">
        <authorList>
            <person name="de Groot N.N."/>
        </authorList>
    </citation>
    <scope>NUCLEOTIDE SEQUENCE [LARGE SCALE GENOMIC DNA]</scope>
    <source>
        <strain evidence="1 2">CGMCC 4.5598</strain>
    </source>
</reference>
<evidence type="ECO:0000313" key="1">
    <source>
        <dbReference type="EMBL" id="SET48332.1"/>
    </source>
</evidence>
<name>A0A1I0ES78_9ACTN</name>
<sequence>MLLRRTQSGRDSHGNPVWTVAELPVEGCAVWPTGSTEETHGQDQTSERLTVLAPYGTEVRSTDQVRARGLVYEVQGLPSSWRSPLTGTRAGVEVRLERVRG</sequence>
<evidence type="ECO:0000313" key="2">
    <source>
        <dbReference type="Proteomes" id="UP000199361"/>
    </source>
</evidence>
<dbReference type="Proteomes" id="UP000199361">
    <property type="component" value="Unassembled WGS sequence"/>
</dbReference>
<keyword evidence="2" id="KW-1185">Reference proteome</keyword>
<accession>A0A1I0ES78</accession>
<evidence type="ECO:0008006" key="3">
    <source>
        <dbReference type="Google" id="ProtNLM"/>
    </source>
</evidence>
<dbReference type="STRING" id="568860.SAMN05421811_103182"/>
<proteinExistence type="predicted"/>
<protein>
    <recommendedName>
        <fullName evidence="3">Phage head-tail joining protein</fullName>
    </recommendedName>
</protein>
<organism evidence="1 2">
    <name type="scientific">Nonomuraea wenchangensis</name>
    <dbReference type="NCBI Taxonomy" id="568860"/>
    <lineage>
        <taxon>Bacteria</taxon>
        <taxon>Bacillati</taxon>
        <taxon>Actinomycetota</taxon>
        <taxon>Actinomycetes</taxon>
        <taxon>Streptosporangiales</taxon>
        <taxon>Streptosporangiaceae</taxon>
        <taxon>Nonomuraea</taxon>
    </lineage>
</organism>
<dbReference type="EMBL" id="FOHX01000003">
    <property type="protein sequence ID" value="SET48332.1"/>
    <property type="molecule type" value="Genomic_DNA"/>
</dbReference>
<dbReference type="AlphaFoldDB" id="A0A1I0ES78"/>
<gene>
    <name evidence="1" type="ORF">SAMN05421811_103182</name>
</gene>